<organism evidence="1 2">
    <name type="scientific">Paracerasibacillus soli</name>
    <dbReference type="NCBI Taxonomy" id="480284"/>
    <lineage>
        <taxon>Bacteria</taxon>
        <taxon>Bacillati</taxon>
        <taxon>Bacillota</taxon>
        <taxon>Bacilli</taxon>
        <taxon>Bacillales</taxon>
        <taxon>Bacillaceae</taxon>
        <taxon>Paracerasibacillus</taxon>
    </lineage>
</organism>
<dbReference type="RefSeq" id="WP_320380422.1">
    <property type="nucleotide sequence ID" value="NZ_JAWDIQ010000002.1"/>
</dbReference>
<evidence type="ECO:0000313" key="2">
    <source>
        <dbReference type="Proteomes" id="UP001275315"/>
    </source>
</evidence>
<gene>
    <name evidence="1" type="ORF">RWD45_14980</name>
</gene>
<comment type="caution">
    <text evidence="1">The sequence shown here is derived from an EMBL/GenBank/DDBJ whole genome shotgun (WGS) entry which is preliminary data.</text>
</comment>
<proteinExistence type="predicted"/>
<dbReference type="PROSITE" id="PS51257">
    <property type="entry name" value="PROKAR_LIPOPROTEIN"/>
    <property type="match status" value="1"/>
</dbReference>
<evidence type="ECO:0000313" key="1">
    <source>
        <dbReference type="EMBL" id="MDY0409632.1"/>
    </source>
</evidence>
<evidence type="ECO:0008006" key="3">
    <source>
        <dbReference type="Google" id="ProtNLM"/>
    </source>
</evidence>
<dbReference type="Proteomes" id="UP001275315">
    <property type="component" value="Unassembled WGS sequence"/>
</dbReference>
<name>A0ABU5CUX3_9BACI</name>
<accession>A0ABU5CUX3</accession>
<reference evidence="1 2" key="1">
    <citation type="submission" date="2023-10" db="EMBL/GenBank/DDBJ databases">
        <title>Virgibacillus soli CC-YMP-6 genome.</title>
        <authorList>
            <person name="Miliotis G."/>
            <person name="Sengupta P."/>
            <person name="Hameed A."/>
            <person name="Chuvochina M."/>
            <person name="Mcdonagh F."/>
            <person name="Simpson A.C."/>
            <person name="Singh N.K."/>
            <person name="Rekha P.D."/>
            <person name="Raman K."/>
            <person name="Hugenholtz P."/>
            <person name="Venkateswaran K."/>
        </authorList>
    </citation>
    <scope>NUCLEOTIDE SEQUENCE [LARGE SCALE GENOMIC DNA]</scope>
    <source>
        <strain evidence="1 2">CC-YMP-6</strain>
    </source>
</reference>
<dbReference type="EMBL" id="JAWDIQ010000002">
    <property type="protein sequence ID" value="MDY0409632.1"/>
    <property type="molecule type" value="Genomic_DNA"/>
</dbReference>
<sequence length="298" mass="34977">MRGVLLSTVLLFVILTGCSHSRENVEEIKQQELEKTNNKNKIDSKNKKDEAQAEADIDHNFGSDYKESGSYVAYHDAEDRLILFHKLDGKEIVLEDTFPVTSYEWYDHYLYYIVKTDEQSERVPIQSLYRVDTSKRKIQPKSLFVGEVENEHNSFSSFASFDINKDGEIAYVLQLGFLESNYWYDYYITDVKFKKHDQILRQLGEYESVMNDFKWSDKQIPLVIDLLVQYQFAIYDSGEVHILIDDVSPIIGEDIAQIQTVSVLNQDKYEVTQYNEDTAQVERYELDIVEKTYQRMPK</sequence>
<keyword evidence="2" id="KW-1185">Reference proteome</keyword>
<protein>
    <recommendedName>
        <fullName evidence="3">Lipoprotein</fullName>
    </recommendedName>
</protein>